<reference evidence="2 3" key="1">
    <citation type="submission" date="2020-06" db="EMBL/GenBank/DDBJ databases">
        <title>Genome sequence of Rhizobium sp strain ADMK78.</title>
        <authorList>
            <person name="Rahi P."/>
        </authorList>
    </citation>
    <scope>NUCLEOTIDE SEQUENCE [LARGE SCALE GENOMIC DNA]</scope>
    <source>
        <strain evidence="2 3">ADMK78</strain>
    </source>
</reference>
<dbReference type="Gene3D" id="3.40.630.30">
    <property type="match status" value="1"/>
</dbReference>
<dbReference type="InterPro" id="IPR016181">
    <property type="entry name" value="Acyl_CoA_acyltransferase"/>
</dbReference>
<name>A0ABX6QP50_9HYPH</name>
<dbReference type="PROSITE" id="PS51186">
    <property type="entry name" value="GNAT"/>
    <property type="match status" value="1"/>
</dbReference>
<keyword evidence="3" id="KW-1185">Reference proteome</keyword>
<feature type="domain" description="N-acetyltransferase" evidence="1">
    <location>
        <begin position="4"/>
        <end position="158"/>
    </location>
</feature>
<dbReference type="Proteomes" id="UP000308530">
    <property type="component" value="Chromosome"/>
</dbReference>
<gene>
    <name evidence="2" type="ORF">FE840_011075</name>
</gene>
<dbReference type="InterPro" id="IPR000182">
    <property type="entry name" value="GNAT_dom"/>
</dbReference>
<protein>
    <submittedName>
        <fullName evidence="2">GNAT family N-acetyltransferase</fullName>
    </submittedName>
</protein>
<dbReference type="SUPFAM" id="SSF55729">
    <property type="entry name" value="Acyl-CoA N-acyltransferases (Nat)"/>
    <property type="match status" value="1"/>
</dbReference>
<dbReference type="PANTHER" id="PTHR43415:SF3">
    <property type="entry name" value="GNAT-FAMILY ACETYLTRANSFERASE"/>
    <property type="match status" value="1"/>
</dbReference>
<organism evidence="2 3">
    <name type="scientific">Peteryoungia desertarenae</name>
    <dbReference type="NCBI Taxonomy" id="1813451"/>
    <lineage>
        <taxon>Bacteria</taxon>
        <taxon>Pseudomonadati</taxon>
        <taxon>Pseudomonadota</taxon>
        <taxon>Alphaproteobacteria</taxon>
        <taxon>Hyphomicrobiales</taxon>
        <taxon>Rhizobiaceae</taxon>
        <taxon>Peteryoungia</taxon>
    </lineage>
</organism>
<evidence type="ECO:0000313" key="2">
    <source>
        <dbReference type="EMBL" id="QLF70037.1"/>
    </source>
</evidence>
<dbReference type="CDD" id="cd04301">
    <property type="entry name" value="NAT_SF"/>
    <property type="match status" value="1"/>
</dbReference>
<dbReference type="PANTHER" id="PTHR43415">
    <property type="entry name" value="SPERMIDINE N(1)-ACETYLTRANSFERASE"/>
    <property type="match status" value="1"/>
</dbReference>
<evidence type="ECO:0000259" key="1">
    <source>
        <dbReference type="PROSITE" id="PS51186"/>
    </source>
</evidence>
<proteinExistence type="predicted"/>
<evidence type="ECO:0000313" key="3">
    <source>
        <dbReference type="Proteomes" id="UP000308530"/>
    </source>
</evidence>
<dbReference type="EMBL" id="CP058350">
    <property type="protein sequence ID" value="QLF70037.1"/>
    <property type="molecule type" value="Genomic_DNA"/>
</dbReference>
<sequence length="165" mass="18283">MPALSLRRAVPEDIAFIMATERLPGYDSFIGRFSELTHHAQLRDPAFAYLVGEDEDGVPTGFVILKDLDNPAGNVCVKRIAVAKPEAGYGSLLLAGAVDFAFRDAETYRLWLDVVPGNERARKVYRKTGFSEEGIMRQCACLPSGERTDLILMSILRPEWAARHG</sequence>
<dbReference type="Pfam" id="PF00583">
    <property type="entry name" value="Acetyltransf_1"/>
    <property type="match status" value="1"/>
</dbReference>
<dbReference type="RefSeq" id="WP_138289061.1">
    <property type="nucleotide sequence ID" value="NZ_CP058350.1"/>
</dbReference>
<accession>A0ABX6QP50</accession>